<keyword evidence="2 4" id="KW-0547">Nucleotide-binding</keyword>
<dbReference type="SMART" id="SM00220">
    <property type="entry name" value="S_TKc"/>
    <property type="match status" value="1"/>
</dbReference>
<evidence type="ECO:0000313" key="7">
    <source>
        <dbReference type="EMBL" id="CAH0372551.1"/>
    </source>
</evidence>
<evidence type="ECO:0000256" key="1">
    <source>
        <dbReference type="ARBA" id="ARBA00022527"/>
    </source>
</evidence>
<dbReference type="InterPro" id="IPR000719">
    <property type="entry name" value="Prot_kinase_dom"/>
</dbReference>
<evidence type="ECO:0000256" key="3">
    <source>
        <dbReference type="ARBA" id="ARBA00022840"/>
    </source>
</evidence>
<dbReference type="PANTHER" id="PTHR44329">
    <property type="entry name" value="SERINE/THREONINE-PROTEIN KINASE TNNI3K-RELATED"/>
    <property type="match status" value="1"/>
</dbReference>
<dbReference type="InterPro" id="IPR001245">
    <property type="entry name" value="Ser-Thr/Tyr_kinase_cat_dom"/>
</dbReference>
<organism evidence="7 8">
    <name type="scientific">Pelagomonas calceolata</name>
    <dbReference type="NCBI Taxonomy" id="35677"/>
    <lineage>
        <taxon>Eukaryota</taxon>
        <taxon>Sar</taxon>
        <taxon>Stramenopiles</taxon>
        <taxon>Ochrophyta</taxon>
        <taxon>Pelagophyceae</taxon>
        <taxon>Pelagomonadales</taxon>
        <taxon>Pelagomonadaceae</taxon>
        <taxon>Pelagomonas</taxon>
    </lineage>
</organism>
<dbReference type="PROSITE" id="PS50011">
    <property type="entry name" value="PROTEIN_KINASE_DOM"/>
    <property type="match status" value="1"/>
</dbReference>
<dbReference type="Gene3D" id="3.30.200.20">
    <property type="entry name" value="Phosphorylase Kinase, domain 1"/>
    <property type="match status" value="1"/>
</dbReference>
<dbReference type="SUPFAM" id="SSF117281">
    <property type="entry name" value="Kelch motif"/>
    <property type="match status" value="1"/>
</dbReference>
<dbReference type="GO" id="GO:0005524">
    <property type="term" value="F:ATP binding"/>
    <property type="evidence" value="ECO:0007669"/>
    <property type="project" value="UniProtKB-UniRule"/>
</dbReference>
<name>A0A8J2X365_9STRA</name>
<protein>
    <recommendedName>
        <fullName evidence="6">Protein kinase domain-containing protein</fullName>
    </recommendedName>
</protein>
<dbReference type="EMBL" id="CAKKNE010000003">
    <property type="protein sequence ID" value="CAH0372551.1"/>
    <property type="molecule type" value="Genomic_DNA"/>
</dbReference>
<dbReference type="PRINTS" id="PR00109">
    <property type="entry name" value="TYRKINASE"/>
</dbReference>
<evidence type="ECO:0000259" key="6">
    <source>
        <dbReference type="PROSITE" id="PS50011"/>
    </source>
</evidence>
<feature type="compositionally biased region" description="Basic and acidic residues" evidence="5">
    <location>
        <begin position="838"/>
        <end position="850"/>
    </location>
</feature>
<feature type="domain" description="Protein kinase" evidence="6">
    <location>
        <begin position="552"/>
        <end position="824"/>
    </location>
</feature>
<dbReference type="Pfam" id="PF07714">
    <property type="entry name" value="PK_Tyr_Ser-Thr"/>
    <property type="match status" value="1"/>
</dbReference>
<dbReference type="Gene3D" id="2.120.10.80">
    <property type="entry name" value="Kelch-type beta propeller"/>
    <property type="match status" value="1"/>
</dbReference>
<sequence length="874" mass="92145">MRSLVVLGAGAAAAVPNHVVLVGGNLTLDGRSVSLARYDPERRSWAAAYTSKLYADAADARAAGVIRAVAANGSREVFLGGRFDATSADAQALYCGVGRLVDRGPNDGARLERVGDGAWCARAFAAQPTTIRALAVRGALLYAGGRFASEVWDGSRFAPVRHVARFDSNRNAWLPLRGGRLGSADDASVNALAFCDDQLLILGRFGTLAGKALASPNVAVYEPDAGLAPDAAGGFVFASGAPAAVDAVAVDQAAGVAYVAGRYDAIVPGGLPCAGVAAKPFREAGHAWRCVADPAFAFEPGSVELLHAGARLFAAGAAAINSSWAAQSPRRVAVAVFAAPPSRRRLRRRLRRGRGNATVGSEVIAASAWQWLAGWRGVDGAPRALAAVAGDAGAFQLVVAGAFDDAPPVAVWTEDARLGPYQSQGGQALRGVATAGAAVVAARGAGSHAAAKPKPRDDVDAGLALVVEASLIGLWLGAAALLVALAAALIRRCWPARKPRLNNLRDGISLATLTGDTHNQFDVEFGDAYRAAMKARHLRDAHALVLIDPAEIVLRDVIGEGSFGRVWSATWQSSEVAVKEFVLAQAAFAGGSLQRRDIVEAIVGEAGIMAYLRHPKVLQLYGCALTAQAIWIVSELCAHGSLRQVLDDDKVELSVETRLRMAIDVAEGMLFLHTRERPIVHRDLKSHNLFVADVRGRLRVRIGDWGSARAVAATPEGFARSMTHGVGTTCWLAPELIKDNTGTETIDVYAFGIVLWELATREEVYHNLSAAQIISRVANEGLRPPLPAECPWRDVMAACWAEDPLDRPSFAAIFAALSRLHEDLTGAPAEAGPGHLPLVERHRLQRERSRSGRRRSGRSSSARAGGYGAADVTT</sequence>
<keyword evidence="3 4" id="KW-0067">ATP-binding</keyword>
<keyword evidence="1" id="KW-0723">Serine/threonine-protein kinase</keyword>
<dbReference type="OrthoDB" id="4062651at2759"/>
<dbReference type="Proteomes" id="UP000789595">
    <property type="component" value="Unassembled WGS sequence"/>
</dbReference>
<dbReference type="InterPro" id="IPR011009">
    <property type="entry name" value="Kinase-like_dom_sf"/>
</dbReference>
<dbReference type="CDD" id="cd13999">
    <property type="entry name" value="STKc_MAP3K-like"/>
    <property type="match status" value="1"/>
</dbReference>
<keyword evidence="8" id="KW-1185">Reference proteome</keyword>
<proteinExistence type="predicted"/>
<dbReference type="PANTHER" id="PTHR44329:SF298">
    <property type="entry name" value="MIXED LINEAGE KINASE DOMAIN-LIKE PROTEIN"/>
    <property type="match status" value="1"/>
</dbReference>
<accession>A0A8J2X365</accession>
<evidence type="ECO:0000256" key="4">
    <source>
        <dbReference type="PROSITE-ProRule" id="PRU10141"/>
    </source>
</evidence>
<evidence type="ECO:0000313" key="8">
    <source>
        <dbReference type="Proteomes" id="UP000789595"/>
    </source>
</evidence>
<dbReference type="PROSITE" id="PS00107">
    <property type="entry name" value="PROTEIN_KINASE_ATP"/>
    <property type="match status" value="1"/>
</dbReference>
<feature type="region of interest" description="Disordered" evidence="5">
    <location>
        <begin position="826"/>
        <end position="874"/>
    </location>
</feature>
<dbReference type="PROSITE" id="PS00108">
    <property type="entry name" value="PROTEIN_KINASE_ST"/>
    <property type="match status" value="1"/>
</dbReference>
<gene>
    <name evidence="7" type="ORF">PECAL_3P25580</name>
</gene>
<dbReference type="Gene3D" id="1.10.510.10">
    <property type="entry name" value="Transferase(Phosphotransferase) domain 1"/>
    <property type="match status" value="1"/>
</dbReference>
<evidence type="ECO:0000256" key="2">
    <source>
        <dbReference type="ARBA" id="ARBA00022741"/>
    </source>
</evidence>
<evidence type="ECO:0000256" key="5">
    <source>
        <dbReference type="SAM" id="MobiDB-lite"/>
    </source>
</evidence>
<dbReference type="InterPro" id="IPR015915">
    <property type="entry name" value="Kelch-typ_b-propeller"/>
</dbReference>
<keyword evidence="1" id="KW-0418">Kinase</keyword>
<keyword evidence="1" id="KW-0808">Transferase</keyword>
<dbReference type="InterPro" id="IPR017441">
    <property type="entry name" value="Protein_kinase_ATP_BS"/>
</dbReference>
<feature type="binding site" evidence="4">
    <location>
        <position position="579"/>
    </location>
    <ligand>
        <name>ATP</name>
        <dbReference type="ChEBI" id="CHEBI:30616"/>
    </ligand>
</feature>
<comment type="caution">
    <text evidence="7">The sequence shown here is derived from an EMBL/GenBank/DDBJ whole genome shotgun (WGS) entry which is preliminary data.</text>
</comment>
<dbReference type="GO" id="GO:0004674">
    <property type="term" value="F:protein serine/threonine kinase activity"/>
    <property type="evidence" value="ECO:0007669"/>
    <property type="project" value="UniProtKB-KW"/>
</dbReference>
<dbReference type="SUPFAM" id="SSF56112">
    <property type="entry name" value="Protein kinase-like (PK-like)"/>
    <property type="match status" value="1"/>
</dbReference>
<reference evidence="7" key="1">
    <citation type="submission" date="2021-11" db="EMBL/GenBank/DDBJ databases">
        <authorList>
            <consortium name="Genoscope - CEA"/>
            <person name="William W."/>
        </authorList>
    </citation>
    <scope>NUCLEOTIDE SEQUENCE</scope>
</reference>
<dbReference type="InterPro" id="IPR051681">
    <property type="entry name" value="Ser/Thr_Kinases-Pseudokinases"/>
</dbReference>
<dbReference type="InterPro" id="IPR008271">
    <property type="entry name" value="Ser/Thr_kinase_AS"/>
</dbReference>
<dbReference type="AlphaFoldDB" id="A0A8J2X365"/>